<proteinExistence type="predicted"/>
<evidence type="ECO:0000313" key="2">
    <source>
        <dbReference type="Proteomes" id="UP000308430"/>
    </source>
</evidence>
<dbReference type="Gene3D" id="3.30.1330.40">
    <property type="entry name" value="RutC-like"/>
    <property type="match status" value="2"/>
</dbReference>
<comment type="caution">
    <text evidence="1">The sequence shown here is derived from an EMBL/GenBank/DDBJ whole genome shotgun (WGS) entry which is preliminary data.</text>
</comment>
<dbReference type="AlphaFoldDB" id="A0A4S4AZK7"/>
<reference evidence="1 2" key="1">
    <citation type="submission" date="2019-04" db="EMBL/GenBank/DDBJ databases">
        <title>Azoarcus nasutitermitis sp. nov. isolated from termite nest.</title>
        <authorList>
            <person name="Lin S.-Y."/>
            <person name="Hameed A."/>
            <person name="Hsu Y.-H."/>
            <person name="Young C.-C."/>
        </authorList>
    </citation>
    <scope>NUCLEOTIDE SEQUENCE [LARGE SCALE GENOMIC DNA]</scope>
    <source>
        <strain evidence="1 2">CC-YHH838</strain>
    </source>
</reference>
<dbReference type="OrthoDB" id="1114505at2"/>
<organism evidence="1 2">
    <name type="scientific">Pseudothauera nasutitermitis</name>
    <dbReference type="NCBI Taxonomy" id="2565930"/>
    <lineage>
        <taxon>Bacteria</taxon>
        <taxon>Pseudomonadati</taxon>
        <taxon>Pseudomonadota</taxon>
        <taxon>Betaproteobacteria</taxon>
        <taxon>Rhodocyclales</taxon>
        <taxon>Zoogloeaceae</taxon>
        <taxon>Pseudothauera</taxon>
    </lineage>
</organism>
<protein>
    <submittedName>
        <fullName evidence="1">Endoribonuclease L-PSP</fullName>
    </submittedName>
</protein>
<dbReference type="CDD" id="cd06153">
    <property type="entry name" value="YjgF_YER057c_UK114_like_5"/>
    <property type="match status" value="1"/>
</dbReference>
<dbReference type="EMBL" id="SSOC01000003">
    <property type="protein sequence ID" value="THF65591.1"/>
    <property type="molecule type" value="Genomic_DNA"/>
</dbReference>
<gene>
    <name evidence="1" type="ORF">E6C76_08415</name>
</gene>
<sequence length="403" mass="43787">MPYREASNPSTGEDSVRHLYAVASPLQGNSSEEQLAEAVARISNEFSAKGGFITNQTVFLRDPDQIESIERRLATLHGEGKIPATSYINQAPCEPRSLLAIEAVGITGAKVEYHGPHATLVHHDGITWIQTAHRAPVPGKTGGAYDHTLHTLTHTRRMLEGIGADIGQVVRTWFYVGGITSDDLHSVPVTQRYKELNRARSDFFRNIDFLANRVPKTVGHTVYPASTGIGMAGEEIRLSTLALLTQRSDVVTVPLENPRQTAAFDYARHYSPQSPKFSRAMAVVNGNQAITYVSGTASITASETRHAGDAARQTEETLENIRALIGEDNLAKHGLPGFGTDLDGLGLVRAYVKNVEDYPAIRAVCEKRLGTRPILYAIGDVCRDDLLVELEGIAHSTRASTAG</sequence>
<dbReference type="InterPro" id="IPR035959">
    <property type="entry name" value="RutC-like_sf"/>
</dbReference>
<dbReference type="SUPFAM" id="SSF55298">
    <property type="entry name" value="YjgF-like"/>
    <property type="match status" value="1"/>
</dbReference>
<keyword evidence="2" id="KW-1185">Reference proteome</keyword>
<accession>A0A4S4AZK7</accession>
<evidence type="ECO:0000313" key="1">
    <source>
        <dbReference type="EMBL" id="THF65591.1"/>
    </source>
</evidence>
<name>A0A4S4AZK7_9RHOO</name>
<dbReference type="Proteomes" id="UP000308430">
    <property type="component" value="Unassembled WGS sequence"/>
</dbReference>
<dbReference type="RefSeq" id="WP_136347797.1">
    <property type="nucleotide sequence ID" value="NZ_SSOC01000003.1"/>
</dbReference>